<protein>
    <submittedName>
        <fullName evidence="7">Hydroxyneurosporene methyltransferase</fullName>
    </submittedName>
</protein>
<dbReference type="InterPro" id="IPR012967">
    <property type="entry name" value="COMT_dimerisation"/>
</dbReference>
<evidence type="ECO:0000256" key="4">
    <source>
        <dbReference type="PIRSR" id="PIRSR005739-1"/>
    </source>
</evidence>
<dbReference type="AlphaFoldDB" id="A0A1A2ESB1"/>
<evidence type="ECO:0000256" key="1">
    <source>
        <dbReference type="ARBA" id="ARBA00022603"/>
    </source>
</evidence>
<evidence type="ECO:0000256" key="2">
    <source>
        <dbReference type="ARBA" id="ARBA00022679"/>
    </source>
</evidence>
<dbReference type="PANTHER" id="PTHR43712">
    <property type="entry name" value="PUTATIVE (AFU_ORTHOLOGUE AFUA_4G14580)-RELATED"/>
    <property type="match status" value="1"/>
</dbReference>
<accession>A0A1A2ESB1</accession>
<dbReference type="InterPro" id="IPR036388">
    <property type="entry name" value="WH-like_DNA-bd_sf"/>
</dbReference>
<dbReference type="Pfam" id="PF00891">
    <property type="entry name" value="Methyltransf_2"/>
    <property type="match status" value="1"/>
</dbReference>
<feature type="active site" description="Proton acceptor" evidence="4">
    <location>
        <position position="273"/>
    </location>
</feature>
<dbReference type="Pfam" id="PF08100">
    <property type="entry name" value="Dimerisation"/>
    <property type="match status" value="1"/>
</dbReference>
<gene>
    <name evidence="7" type="ORF">A5771_08580</name>
</gene>
<evidence type="ECO:0000256" key="3">
    <source>
        <dbReference type="ARBA" id="ARBA00022691"/>
    </source>
</evidence>
<name>A0A1A2ESB1_MYCSD</name>
<dbReference type="GO" id="GO:0046983">
    <property type="term" value="F:protein dimerization activity"/>
    <property type="evidence" value="ECO:0007669"/>
    <property type="project" value="InterPro"/>
</dbReference>
<sequence>MSAPTRLPPPRLVRAVERVRDRLYRLHQRLAPAPAVMMEMILTAWMSQAITVAAELGVADVLADGPQPIEELASRVGADPDALARLLRALISRGVFRRRRDGRYELNALADTLRRDGFPSMAGMARFVGSPQHREHWSLLADAVRTGKAVVPQLRGMPAFDYLAQEPDLAEVFNQAMTSGSEWAVAPLVSAYDFSGYPTIVDVGGGHGRLLAAVLAATPKARGVLYDLPHVVAGAPALLAEHRVTDRVRVVEGSFFEQVPSGGDAYLLKNVIHDWPDEQAVQILQNVRAAARPGAVALLVELVIPEHDREFLGKWADLEMLVGAAARERTAAQYRGLVEQAGFAMTRVVPTASPFSVVEARAV</sequence>
<keyword evidence="1 7" id="KW-0489">Methyltransferase</keyword>
<feature type="domain" description="O-methyltransferase C-terminal" evidence="5">
    <location>
        <begin position="137"/>
        <end position="344"/>
    </location>
</feature>
<dbReference type="Gene3D" id="3.40.50.150">
    <property type="entry name" value="Vaccinia Virus protein VP39"/>
    <property type="match status" value="1"/>
</dbReference>
<dbReference type="Gene3D" id="1.10.287.1350">
    <property type="match status" value="1"/>
</dbReference>
<comment type="caution">
    <text evidence="7">The sequence shown here is derived from an EMBL/GenBank/DDBJ whole genome shotgun (WGS) entry which is preliminary data.</text>
</comment>
<dbReference type="RefSeq" id="WP_064855097.1">
    <property type="nucleotide sequence ID" value="NZ_LZIM01000015.1"/>
</dbReference>
<dbReference type="InterPro" id="IPR016461">
    <property type="entry name" value="COMT-like"/>
</dbReference>
<dbReference type="PANTHER" id="PTHR43712:SF2">
    <property type="entry name" value="O-METHYLTRANSFERASE CICE"/>
    <property type="match status" value="1"/>
</dbReference>
<proteinExistence type="predicted"/>
<feature type="domain" description="O-methyltransferase dimerisation" evidence="6">
    <location>
        <begin position="38"/>
        <end position="113"/>
    </location>
</feature>
<dbReference type="InterPro" id="IPR036390">
    <property type="entry name" value="WH_DNA-bd_sf"/>
</dbReference>
<dbReference type="OrthoDB" id="4145676at2"/>
<dbReference type="PROSITE" id="PS51683">
    <property type="entry name" value="SAM_OMT_II"/>
    <property type="match status" value="1"/>
</dbReference>
<reference evidence="8" key="1">
    <citation type="submission" date="2016-06" db="EMBL/GenBank/DDBJ databases">
        <authorList>
            <person name="Sutton G."/>
            <person name="Brinkac L."/>
            <person name="Sanka R."/>
            <person name="Adams M."/>
            <person name="Lau E."/>
            <person name="Mehaffy C."/>
            <person name="Tameris M."/>
            <person name="Hatherill M."/>
            <person name="Hanekom W."/>
            <person name="Mahomed H."/>
            <person name="Mcshane H."/>
        </authorList>
    </citation>
    <scope>NUCLEOTIDE SEQUENCE [LARGE SCALE GENOMIC DNA]</scope>
    <source>
        <strain evidence="8">852014-51077_SCH5608930-a</strain>
    </source>
</reference>
<keyword evidence="2 7" id="KW-0808">Transferase</keyword>
<dbReference type="GO" id="GO:0032259">
    <property type="term" value="P:methylation"/>
    <property type="evidence" value="ECO:0007669"/>
    <property type="project" value="UniProtKB-KW"/>
</dbReference>
<dbReference type="SUPFAM" id="SSF53335">
    <property type="entry name" value="S-adenosyl-L-methionine-dependent methyltransferases"/>
    <property type="match status" value="1"/>
</dbReference>
<evidence type="ECO:0000313" key="8">
    <source>
        <dbReference type="Proteomes" id="UP000093985"/>
    </source>
</evidence>
<evidence type="ECO:0000259" key="5">
    <source>
        <dbReference type="Pfam" id="PF00891"/>
    </source>
</evidence>
<dbReference type="PIRSF" id="PIRSF005739">
    <property type="entry name" value="O-mtase"/>
    <property type="match status" value="1"/>
</dbReference>
<dbReference type="EMBL" id="LZIN01000052">
    <property type="protein sequence ID" value="OBG06208.1"/>
    <property type="molecule type" value="Genomic_DNA"/>
</dbReference>
<dbReference type="GO" id="GO:0008171">
    <property type="term" value="F:O-methyltransferase activity"/>
    <property type="evidence" value="ECO:0007669"/>
    <property type="project" value="InterPro"/>
</dbReference>
<dbReference type="InterPro" id="IPR029063">
    <property type="entry name" value="SAM-dependent_MTases_sf"/>
</dbReference>
<dbReference type="Proteomes" id="UP000093985">
    <property type="component" value="Unassembled WGS sequence"/>
</dbReference>
<dbReference type="SUPFAM" id="SSF46785">
    <property type="entry name" value="Winged helix' DNA-binding domain"/>
    <property type="match status" value="1"/>
</dbReference>
<dbReference type="Gene3D" id="1.10.10.10">
    <property type="entry name" value="Winged helix-like DNA-binding domain superfamily/Winged helix DNA-binding domain"/>
    <property type="match status" value="1"/>
</dbReference>
<organism evidence="7 8">
    <name type="scientific">Mycolicibacter sinensis (strain JDM601)</name>
    <name type="common">Mycobacterium sinense</name>
    <dbReference type="NCBI Taxonomy" id="875328"/>
    <lineage>
        <taxon>Bacteria</taxon>
        <taxon>Bacillati</taxon>
        <taxon>Actinomycetota</taxon>
        <taxon>Actinomycetes</taxon>
        <taxon>Mycobacteriales</taxon>
        <taxon>Mycobacteriaceae</taxon>
        <taxon>Mycolicibacter</taxon>
    </lineage>
</organism>
<evidence type="ECO:0000313" key="7">
    <source>
        <dbReference type="EMBL" id="OBG06208.1"/>
    </source>
</evidence>
<keyword evidence="3" id="KW-0949">S-adenosyl-L-methionine</keyword>
<evidence type="ECO:0000259" key="6">
    <source>
        <dbReference type="Pfam" id="PF08100"/>
    </source>
</evidence>
<dbReference type="CDD" id="cd02440">
    <property type="entry name" value="AdoMet_MTases"/>
    <property type="match status" value="1"/>
</dbReference>
<dbReference type="InterPro" id="IPR001077">
    <property type="entry name" value="COMT_C"/>
</dbReference>